<feature type="region of interest" description="Disordered" evidence="5">
    <location>
        <begin position="1"/>
        <end position="101"/>
    </location>
</feature>
<dbReference type="InterPro" id="IPR051187">
    <property type="entry name" value="Pre-mRNA_3'-end_processing_reg"/>
</dbReference>
<keyword evidence="4" id="KW-0539">Nucleus</keyword>
<dbReference type="Proteomes" id="UP000625711">
    <property type="component" value="Unassembled WGS sequence"/>
</dbReference>
<dbReference type="EMBL" id="JAACXV010000244">
    <property type="protein sequence ID" value="KAF7281385.1"/>
    <property type="molecule type" value="Genomic_DNA"/>
</dbReference>
<keyword evidence="8" id="KW-1185">Reference proteome</keyword>
<evidence type="ECO:0000256" key="3">
    <source>
        <dbReference type="ARBA" id="ARBA00022664"/>
    </source>
</evidence>
<feature type="compositionally biased region" description="Polar residues" evidence="5">
    <location>
        <begin position="317"/>
        <end position="335"/>
    </location>
</feature>
<evidence type="ECO:0000313" key="7">
    <source>
        <dbReference type="EMBL" id="KAF7281385.1"/>
    </source>
</evidence>
<reference evidence="7" key="1">
    <citation type="submission" date="2020-08" db="EMBL/GenBank/DDBJ databases">
        <title>Genome sequencing and assembly of the red palm weevil Rhynchophorus ferrugineus.</title>
        <authorList>
            <person name="Dias G.B."/>
            <person name="Bergman C.M."/>
            <person name="Manee M."/>
        </authorList>
    </citation>
    <scope>NUCLEOTIDE SEQUENCE</scope>
    <source>
        <strain evidence="7">AA-2017</strain>
        <tissue evidence="7">Whole larva</tissue>
    </source>
</reference>
<feature type="region of interest" description="Disordered" evidence="5">
    <location>
        <begin position="317"/>
        <end position="421"/>
    </location>
</feature>
<dbReference type="Pfam" id="PF05182">
    <property type="entry name" value="Fip1"/>
    <property type="match status" value="1"/>
</dbReference>
<comment type="subcellular location">
    <subcellularLocation>
        <location evidence="1">Nucleus</location>
    </subcellularLocation>
</comment>
<proteinExistence type="inferred from homology"/>
<feature type="domain" description="Pre-mRNA polyadenylation factor Fip1" evidence="6">
    <location>
        <begin position="160"/>
        <end position="202"/>
    </location>
</feature>
<organism evidence="7 8">
    <name type="scientific">Rhynchophorus ferrugineus</name>
    <name type="common">Red palm weevil</name>
    <name type="synonym">Curculio ferrugineus</name>
    <dbReference type="NCBI Taxonomy" id="354439"/>
    <lineage>
        <taxon>Eukaryota</taxon>
        <taxon>Metazoa</taxon>
        <taxon>Ecdysozoa</taxon>
        <taxon>Arthropoda</taxon>
        <taxon>Hexapoda</taxon>
        <taxon>Insecta</taxon>
        <taxon>Pterygota</taxon>
        <taxon>Neoptera</taxon>
        <taxon>Endopterygota</taxon>
        <taxon>Coleoptera</taxon>
        <taxon>Polyphaga</taxon>
        <taxon>Cucujiformia</taxon>
        <taxon>Curculionidae</taxon>
        <taxon>Dryophthorinae</taxon>
        <taxon>Rhynchophorus</taxon>
    </lineage>
</organism>
<evidence type="ECO:0000313" key="8">
    <source>
        <dbReference type="Proteomes" id="UP000625711"/>
    </source>
</evidence>
<gene>
    <name evidence="7" type="ORF">GWI33_004864</name>
</gene>
<dbReference type="OrthoDB" id="1917198at2759"/>
<dbReference type="AlphaFoldDB" id="A0A834MIH4"/>
<evidence type="ECO:0000256" key="5">
    <source>
        <dbReference type="SAM" id="MobiDB-lite"/>
    </source>
</evidence>
<evidence type="ECO:0000256" key="1">
    <source>
        <dbReference type="ARBA" id="ARBA00004123"/>
    </source>
</evidence>
<evidence type="ECO:0000256" key="2">
    <source>
        <dbReference type="ARBA" id="ARBA00007459"/>
    </source>
</evidence>
<feature type="compositionally biased region" description="Basic residues" evidence="5">
    <location>
        <begin position="393"/>
        <end position="421"/>
    </location>
</feature>
<dbReference type="PANTHER" id="PTHR13484:SF0">
    <property type="entry name" value="PRE-MRNA 3'-END-PROCESSING FACTOR FIP1"/>
    <property type="match status" value="1"/>
</dbReference>
<evidence type="ECO:0000256" key="4">
    <source>
        <dbReference type="ARBA" id="ARBA00023242"/>
    </source>
</evidence>
<keyword evidence="3" id="KW-0507">mRNA processing</keyword>
<dbReference type="GO" id="GO:0005847">
    <property type="term" value="C:mRNA cleavage and polyadenylation specificity factor complex"/>
    <property type="evidence" value="ECO:0007669"/>
    <property type="project" value="TreeGrafter"/>
</dbReference>
<accession>A0A834MIH4</accession>
<feature type="compositionally biased region" description="Basic and acidic residues" evidence="5">
    <location>
        <begin position="361"/>
        <end position="392"/>
    </location>
</feature>
<dbReference type="InterPro" id="IPR007854">
    <property type="entry name" value="Fip1_dom"/>
</dbReference>
<feature type="compositionally biased region" description="Acidic residues" evidence="5">
    <location>
        <begin position="87"/>
        <end position="100"/>
    </location>
</feature>
<comment type="similarity">
    <text evidence="2">Belongs to the FIP1 family.</text>
</comment>
<evidence type="ECO:0000259" key="6">
    <source>
        <dbReference type="Pfam" id="PF05182"/>
    </source>
</evidence>
<sequence>MADEAENDDQWLYGDNTDGNAPAEEKAKSVDESPAEAPPPVEPAPVSYPEETVSEEQPPTVEFENQDKENGETDNDQEDGELRQNGDDEEDLDDDSDDDVNVVIGDYKTTTSYPTQPLNIKRGVLSTALVDKSKQVQQPGKFQVEEFEQIGTINGVPASDYNLDSLEDKPWRKPGADITDYFNYGFNEDTWKAYCERQKRIRISESGVGIVPLNAIGLPRGPVSINENKYPNQNFMQGSSIRPVQPIIKSNDQPKMNTIQVMTADRREYSRKPGFPDMSVPPPTSYTEPFPPPDYGFNPEPEPFYGGYEPTQDSQWMHGPVNSNWQPSEIKTLTGASPPVQSMYGMGPPVRSGRSPGRRSSSRERDSERDRDRESSRSRSVKPRDYEREKSRRRERSRSRSRRHRSRLRSPGHRSHKKKEV</sequence>
<dbReference type="PANTHER" id="PTHR13484">
    <property type="entry name" value="FIP1-LIKE 1 PROTEIN"/>
    <property type="match status" value="1"/>
</dbReference>
<comment type="caution">
    <text evidence="7">The sequence shown here is derived from an EMBL/GenBank/DDBJ whole genome shotgun (WGS) entry which is preliminary data.</text>
</comment>
<protein>
    <recommendedName>
        <fullName evidence="6">Pre-mRNA polyadenylation factor Fip1 domain-containing protein</fullName>
    </recommendedName>
</protein>
<feature type="compositionally biased region" description="Pro residues" evidence="5">
    <location>
        <begin position="279"/>
        <end position="291"/>
    </location>
</feature>
<dbReference type="GO" id="GO:0006397">
    <property type="term" value="P:mRNA processing"/>
    <property type="evidence" value="ECO:0007669"/>
    <property type="project" value="UniProtKB-KW"/>
</dbReference>
<feature type="region of interest" description="Disordered" evidence="5">
    <location>
        <begin position="271"/>
        <end position="291"/>
    </location>
</feature>
<feature type="compositionally biased region" description="Low complexity" evidence="5">
    <location>
        <begin position="347"/>
        <end position="359"/>
    </location>
</feature>
<name>A0A834MIH4_RHYFE</name>